<protein>
    <submittedName>
        <fullName evidence="1">Uncharacterized protein</fullName>
    </submittedName>
</protein>
<organism evidence="1 2">
    <name type="scientific">Paracoccus haeundaensis</name>
    <dbReference type="NCBI Taxonomy" id="225362"/>
    <lineage>
        <taxon>Bacteria</taxon>
        <taxon>Pseudomonadati</taxon>
        <taxon>Pseudomonadota</taxon>
        <taxon>Alphaproteobacteria</taxon>
        <taxon>Rhodobacterales</taxon>
        <taxon>Paracoccaceae</taxon>
        <taxon>Paracoccus</taxon>
    </lineage>
</organism>
<sequence>MKYALIGLLVLGGCTTPPVSDFGTADEHFYKGNAWYIADRRGQLEVALMASGIEDPEIEYRGAARDYLLSNQRVCSVSPGRPGGEGRYLFSYSCR</sequence>
<dbReference type="EMBL" id="VDDC01000042">
    <property type="protein sequence ID" value="TNH37957.1"/>
    <property type="molecule type" value="Genomic_DNA"/>
</dbReference>
<gene>
    <name evidence="1" type="ORF">FHD67_17400</name>
</gene>
<dbReference type="Proteomes" id="UP000304880">
    <property type="component" value="Unassembled WGS sequence"/>
</dbReference>
<reference evidence="1 2" key="1">
    <citation type="submission" date="2019-06" db="EMBL/GenBank/DDBJ databases">
        <authorList>
            <person name="Li J."/>
        </authorList>
    </citation>
    <scope>NUCLEOTIDE SEQUENCE [LARGE SCALE GENOMIC DNA]</scope>
    <source>
        <strain evidence="1 2">CGMCC 1.8012</strain>
    </source>
</reference>
<evidence type="ECO:0000313" key="2">
    <source>
        <dbReference type="Proteomes" id="UP000304880"/>
    </source>
</evidence>
<name>A0A5C4R2M4_9RHOB</name>
<accession>A0A5C4R2M4</accession>
<proteinExistence type="predicted"/>
<dbReference type="AlphaFoldDB" id="A0A5C4R2M4"/>
<comment type="caution">
    <text evidence="1">The sequence shown here is derived from an EMBL/GenBank/DDBJ whole genome shotgun (WGS) entry which is preliminary data.</text>
</comment>
<keyword evidence="2" id="KW-1185">Reference proteome</keyword>
<dbReference type="RefSeq" id="WP_139599480.1">
    <property type="nucleotide sequence ID" value="NZ_VDDC01000042.1"/>
</dbReference>
<evidence type="ECO:0000313" key="1">
    <source>
        <dbReference type="EMBL" id="TNH37957.1"/>
    </source>
</evidence>